<dbReference type="PROSITE" id="PS51257">
    <property type="entry name" value="PROKAR_LIPOPROTEIN"/>
    <property type="match status" value="1"/>
</dbReference>
<protein>
    <submittedName>
        <fullName evidence="7">BamA/TamA family outer membrane protein</fullName>
    </submittedName>
</protein>
<evidence type="ECO:0000256" key="5">
    <source>
        <dbReference type="ARBA" id="ARBA00023237"/>
    </source>
</evidence>
<dbReference type="GO" id="GO:0019867">
    <property type="term" value="C:outer membrane"/>
    <property type="evidence" value="ECO:0007669"/>
    <property type="project" value="InterPro"/>
</dbReference>
<reference evidence="7 8" key="1">
    <citation type="submission" date="2020-01" db="EMBL/GenBank/DDBJ databases">
        <title>Spongiivirga citrea KCTC 32990T.</title>
        <authorList>
            <person name="Wang G."/>
        </authorList>
    </citation>
    <scope>NUCLEOTIDE SEQUENCE [LARGE SCALE GENOMIC DNA]</scope>
    <source>
        <strain evidence="7 8">KCTC 32990</strain>
    </source>
</reference>
<comment type="caution">
    <text evidence="7">The sequence shown here is derived from an EMBL/GenBank/DDBJ whole genome shotgun (WGS) entry which is preliminary data.</text>
</comment>
<evidence type="ECO:0000256" key="1">
    <source>
        <dbReference type="ARBA" id="ARBA00004370"/>
    </source>
</evidence>
<dbReference type="EMBL" id="JAABOQ010000005">
    <property type="protein sequence ID" value="NER18325.1"/>
    <property type="molecule type" value="Genomic_DNA"/>
</dbReference>
<name>A0A6M0CK67_9FLAO</name>
<evidence type="ECO:0000256" key="3">
    <source>
        <dbReference type="ARBA" id="ARBA00022729"/>
    </source>
</evidence>
<organism evidence="7 8">
    <name type="scientific">Spongiivirga citrea</name>
    <dbReference type="NCBI Taxonomy" id="1481457"/>
    <lineage>
        <taxon>Bacteria</taxon>
        <taxon>Pseudomonadati</taxon>
        <taxon>Bacteroidota</taxon>
        <taxon>Flavobacteriia</taxon>
        <taxon>Flavobacteriales</taxon>
        <taxon>Flavobacteriaceae</taxon>
        <taxon>Spongiivirga</taxon>
    </lineage>
</organism>
<evidence type="ECO:0000313" key="8">
    <source>
        <dbReference type="Proteomes" id="UP000474296"/>
    </source>
</evidence>
<proteinExistence type="predicted"/>
<dbReference type="InterPro" id="IPR039910">
    <property type="entry name" value="D15-like"/>
</dbReference>
<dbReference type="PANTHER" id="PTHR12815:SF47">
    <property type="entry name" value="TRANSLOCATION AND ASSEMBLY MODULE SUBUNIT TAMA"/>
    <property type="match status" value="1"/>
</dbReference>
<gene>
    <name evidence="7" type="ORF">GWK10_13975</name>
</gene>
<dbReference type="Pfam" id="PF01103">
    <property type="entry name" value="Omp85"/>
    <property type="match status" value="1"/>
</dbReference>
<dbReference type="Gene3D" id="2.40.160.50">
    <property type="entry name" value="membrane protein fhac: a member of the omp85/tpsb transporter family"/>
    <property type="match status" value="1"/>
</dbReference>
<evidence type="ECO:0000256" key="2">
    <source>
        <dbReference type="ARBA" id="ARBA00022692"/>
    </source>
</evidence>
<keyword evidence="3" id="KW-0732">Signal</keyword>
<evidence type="ECO:0000256" key="4">
    <source>
        <dbReference type="ARBA" id="ARBA00023136"/>
    </source>
</evidence>
<feature type="domain" description="Bacterial surface antigen (D15)" evidence="6">
    <location>
        <begin position="408"/>
        <end position="839"/>
    </location>
</feature>
<keyword evidence="5" id="KW-0998">Cell outer membrane</keyword>
<accession>A0A6M0CK67</accession>
<evidence type="ECO:0000259" key="6">
    <source>
        <dbReference type="Pfam" id="PF01103"/>
    </source>
</evidence>
<evidence type="ECO:0000313" key="7">
    <source>
        <dbReference type="EMBL" id="NER18325.1"/>
    </source>
</evidence>
<dbReference type="RefSeq" id="WP_164032998.1">
    <property type="nucleotide sequence ID" value="NZ_JAABOQ010000005.1"/>
</dbReference>
<keyword evidence="8" id="KW-1185">Reference proteome</keyword>
<keyword evidence="2" id="KW-0812">Transmembrane</keyword>
<dbReference type="AlphaFoldDB" id="A0A6M0CK67"/>
<comment type="subcellular location">
    <subcellularLocation>
        <location evidence="1">Membrane</location>
    </subcellularLocation>
</comment>
<dbReference type="PANTHER" id="PTHR12815">
    <property type="entry name" value="SORTING AND ASSEMBLY MACHINERY SAMM50 PROTEIN FAMILY MEMBER"/>
    <property type="match status" value="1"/>
</dbReference>
<sequence length="851" mass="97033">MKLGITKIGVLIVISILFFSCNTIKKVGEEELLLTDNTIIENGKKIKDDAIESLFYQTPNSKLLGTPVRLHIFNLARDNRDSIFKAWVNSNEKRKKRLFRRYSKKQINEIGNYAMGFNRWLRETGEAPAIIDESKTEKTRKKIKSYYDSNGYFNNVVTDSLIKGKKPQRAEIFYSITTGNPYFIDSITVTIESQQLDSVYQLHKDKAFVQQGKQYKNSDFVREQSRLNELFRNSGFFTFQKNSIHFYPERDTIPEHDDYLMPTELYISDGSVRDAADGETRPYKVHTIRRVNIFTDNKSISERETASDSIVNSNYHVYSSGELKFRPKALTDATFIIPNDIYSDKARVQTNRSFNKLQTFRYPNIEYEYIGDSDTDLEANIFLIPRKRFSIRPKIEFSHSDIQDFGISAGLDFTARNVFRGAETLQLSLSGTLGSTNDPANNDNRFFNISEVGGDLKLDFPRFFFPFNTEKIIPKYMLPTTQISLGVSLQENIGLDRQNFTGILRYNWEASTIKSHALDLINIQFVNNKNINNYFEVYRNSYNELNGIAQDNIGLVNPDQLNTDGNLIIPSGTDSFIDDVVNGSTALSVAEENDVRNILERKERLTQNNLIFASSYTFTKNNRQGFLDNNFSQFRTKIEFAGNLLSAVSGAFNFEKDGDQAKVFDVAFTQYAKTEIDYIKYWQLSANDALAFRTFAGVAIPYGNSSNIPFARSYFGGGSNDNRAWQAYSLGPGSSGSPNEFNEANLKLAANLEYRFKLFGKVNGAFFADAGNIWNVFDDTPDEAAQFNGFSSLKDLALGSGFGIRYDFGFLVLRLDTGFKTYDPALPENDRWFRNFNFSNAVYNIGINYPF</sequence>
<keyword evidence="4" id="KW-0472">Membrane</keyword>
<dbReference type="Proteomes" id="UP000474296">
    <property type="component" value="Unassembled WGS sequence"/>
</dbReference>
<dbReference type="InterPro" id="IPR000184">
    <property type="entry name" value="Bac_surfAg_D15"/>
</dbReference>